<dbReference type="EMBL" id="JALHAT010000024">
    <property type="protein sequence ID" value="MCJ1961667.1"/>
    <property type="molecule type" value="Genomic_DNA"/>
</dbReference>
<dbReference type="InterPro" id="IPR036390">
    <property type="entry name" value="WH_DNA-bd_sf"/>
</dbReference>
<evidence type="ECO:0000256" key="2">
    <source>
        <dbReference type="ARBA" id="ARBA00023125"/>
    </source>
</evidence>
<dbReference type="Proteomes" id="UP001162802">
    <property type="component" value="Unassembled WGS sequence"/>
</dbReference>
<sequence>MKDRSLDTAVKDSKAPAIARAAAILRLLGRSDVPMGLQPIARELGLVPSTCLYVLRALVEEELVSLDPATKRYSLGSGVLSLARHWLHRDPFASLAQPILFDLATRFAVTCIGVEISGLERITAVAVAEGPGNFRLSTEVGSRFPALLSATGRCIAAFGDHALERLRPRFEKLRWDNPPDFALWSEQVLETRAQGYAADVGHYIAGVTVMAAPVYRAAEGPSHALVALALSRTLDEEAQRQLGKALVEGAQTVTRQLGSM</sequence>
<dbReference type="SUPFAM" id="SSF55781">
    <property type="entry name" value="GAF domain-like"/>
    <property type="match status" value="1"/>
</dbReference>
<evidence type="ECO:0000313" key="6">
    <source>
        <dbReference type="EMBL" id="MCJ1961667.1"/>
    </source>
</evidence>
<keyword evidence="2" id="KW-0238">DNA-binding</keyword>
<evidence type="ECO:0000256" key="1">
    <source>
        <dbReference type="ARBA" id="ARBA00023015"/>
    </source>
</evidence>
<accession>A0ABT0AEP0</accession>
<feature type="domain" description="HTH iclR-type" evidence="4">
    <location>
        <begin position="15"/>
        <end position="77"/>
    </location>
</feature>
<evidence type="ECO:0000256" key="3">
    <source>
        <dbReference type="ARBA" id="ARBA00023163"/>
    </source>
</evidence>
<dbReference type="Pfam" id="PF09339">
    <property type="entry name" value="HTH_IclR"/>
    <property type="match status" value="1"/>
</dbReference>
<organism evidence="6 7">
    <name type="scientific">Novosphingobium mangrovi</name>
    <name type="common">ex Hu et al. 2023</name>
    <dbReference type="NCBI Taxonomy" id="2930094"/>
    <lineage>
        <taxon>Bacteria</taxon>
        <taxon>Pseudomonadati</taxon>
        <taxon>Pseudomonadota</taxon>
        <taxon>Alphaproteobacteria</taxon>
        <taxon>Sphingomonadales</taxon>
        <taxon>Sphingomonadaceae</taxon>
        <taxon>Novosphingobium</taxon>
    </lineage>
</organism>
<keyword evidence="1" id="KW-0805">Transcription regulation</keyword>
<proteinExistence type="predicted"/>
<dbReference type="Gene3D" id="3.30.450.40">
    <property type="match status" value="1"/>
</dbReference>
<dbReference type="SUPFAM" id="SSF46785">
    <property type="entry name" value="Winged helix' DNA-binding domain"/>
    <property type="match status" value="1"/>
</dbReference>
<evidence type="ECO:0000259" key="5">
    <source>
        <dbReference type="PROSITE" id="PS51078"/>
    </source>
</evidence>
<dbReference type="PROSITE" id="PS51078">
    <property type="entry name" value="ICLR_ED"/>
    <property type="match status" value="1"/>
</dbReference>
<dbReference type="InterPro" id="IPR005471">
    <property type="entry name" value="Tscrpt_reg_IclR_N"/>
</dbReference>
<reference evidence="6" key="1">
    <citation type="submission" date="2022-03" db="EMBL/GenBank/DDBJ databases">
        <title>Identification of a novel bacterium isolated from mangrove sediments.</title>
        <authorList>
            <person name="Pan X."/>
        </authorList>
    </citation>
    <scope>NUCLEOTIDE SEQUENCE</scope>
    <source>
        <strain evidence="6">B2637</strain>
    </source>
</reference>
<gene>
    <name evidence="6" type="ORF">MTR65_13310</name>
</gene>
<keyword evidence="7" id="KW-1185">Reference proteome</keyword>
<dbReference type="InterPro" id="IPR029016">
    <property type="entry name" value="GAF-like_dom_sf"/>
</dbReference>
<dbReference type="PANTHER" id="PTHR30136:SF24">
    <property type="entry name" value="HTH-TYPE TRANSCRIPTIONAL REPRESSOR ALLR"/>
    <property type="match status" value="1"/>
</dbReference>
<feature type="domain" description="IclR-ED" evidence="5">
    <location>
        <begin position="78"/>
        <end position="259"/>
    </location>
</feature>
<dbReference type="Pfam" id="PF01614">
    <property type="entry name" value="IclR_C"/>
    <property type="match status" value="1"/>
</dbReference>
<dbReference type="InterPro" id="IPR050707">
    <property type="entry name" value="HTH_MetabolicPath_Reg"/>
</dbReference>
<name>A0ABT0AEP0_9SPHN</name>
<comment type="caution">
    <text evidence="6">The sequence shown here is derived from an EMBL/GenBank/DDBJ whole genome shotgun (WGS) entry which is preliminary data.</text>
</comment>
<dbReference type="Gene3D" id="1.10.10.10">
    <property type="entry name" value="Winged helix-like DNA-binding domain superfamily/Winged helix DNA-binding domain"/>
    <property type="match status" value="1"/>
</dbReference>
<evidence type="ECO:0000259" key="4">
    <source>
        <dbReference type="PROSITE" id="PS51077"/>
    </source>
</evidence>
<dbReference type="PROSITE" id="PS51077">
    <property type="entry name" value="HTH_ICLR"/>
    <property type="match status" value="1"/>
</dbReference>
<dbReference type="RefSeq" id="WP_243800974.1">
    <property type="nucleotide sequence ID" value="NZ_JALHAT010000024.1"/>
</dbReference>
<keyword evidence="3" id="KW-0804">Transcription</keyword>
<protein>
    <submittedName>
        <fullName evidence="6">Helix-turn-helix domain-containing protein</fullName>
    </submittedName>
</protein>
<dbReference type="SMART" id="SM00346">
    <property type="entry name" value="HTH_ICLR"/>
    <property type="match status" value="1"/>
</dbReference>
<dbReference type="PANTHER" id="PTHR30136">
    <property type="entry name" value="HELIX-TURN-HELIX TRANSCRIPTIONAL REGULATOR, ICLR FAMILY"/>
    <property type="match status" value="1"/>
</dbReference>
<dbReference type="InterPro" id="IPR014757">
    <property type="entry name" value="Tscrpt_reg_IclR_C"/>
</dbReference>
<dbReference type="InterPro" id="IPR036388">
    <property type="entry name" value="WH-like_DNA-bd_sf"/>
</dbReference>
<evidence type="ECO:0000313" key="7">
    <source>
        <dbReference type="Proteomes" id="UP001162802"/>
    </source>
</evidence>